<dbReference type="AlphaFoldDB" id="A0A0S4KQG0"/>
<organism evidence="2 3">
    <name type="scientific">Candidatus Nitrospira inopinata</name>
    <dbReference type="NCBI Taxonomy" id="1715989"/>
    <lineage>
        <taxon>Bacteria</taxon>
        <taxon>Pseudomonadati</taxon>
        <taxon>Nitrospirota</taxon>
        <taxon>Nitrospiria</taxon>
        <taxon>Nitrospirales</taxon>
        <taxon>Nitrospiraceae</taxon>
        <taxon>Nitrospira</taxon>
    </lineage>
</organism>
<gene>
    <name evidence="2" type="ORF">NITINOP_1693</name>
</gene>
<name>A0A0S4KQG0_9BACT</name>
<proteinExistence type="predicted"/>
<dbReference type="Gene3D" id="3.40.50.1820">
    <property type="entry name" value="alpha/beta hydrolase"/>
    <property type="match status" value="1"/>
</dbReference>
<accession>A0A0S4KQG0</accession>
<dbReference type="OrthoDB" id="8561148at2"/>
<evidence type="ECO:0000313" key="2">
    <source>
        <dbReference type="EMBL" id="CUQ66668.1"/>
    </source>
</evidence>
<evidence type="ECO:0000313" key="3">
    <source>
        <dbReference type="Proteomes" id="UP000066284"/>
    </source>
</evidence>
<dbReference type="InterPro" id="IPR000073">
    <property type="entry name" value="AB_hydrolase_1"/>
</dbReference>
<dbReference type="Proteomes" id="UP000066284">
    <property type="component" value="Chromosome 1"/>
</dbReference>
<sequence>MKPTELVLLPGLDGTDVFFRPLLAALPEWIKPMVVQFPTVGANDYPELLELVRRVLAGKSDYYVLGWSFAGPLALMLAEAEPNNVRGVILASTFVRPPRRVFARLRWAAVTPTVWMIRAGKRLPVWLLRNPTDRLRRDKTETWKRVGTGMIAARIRTVLNVDARERLRACSHPVLCLAGADDGVVPRHNVEEIAGLQPSAAVRLIEGDHFAIYTNPKAAVEAIIEFIIMGGRGR</sequence>
<dbReference type="KEGG" id="nio:NITINOP_1693"/>
<dbReference type="STRING" id="1715989.NITINOP_1693"/>
<evidence type="ECO:0000259" key="1">
    <source>
        <dbReference type="Pfam" id="PF12697"/>
    </source>
</evidence>
<feature type="domain" description="AB hydrolase-1" evidence="1">
    <location>
        <begin position="6"/>
        <end position="221"/>
    </location>
</feature>
<keyword evidence="3" id="KW-1185">Reference proteome</keyword>
<dbReference type="SUPFAM" id="SSF53474">
    <property type="entry name" value="alpha/beta-Hydrolases"/>
    <property type="match status" value="1"/>
</dbReference>
<reference evidence="3" key="1">
    <citation type="submission" date="2015-09" db="EMBL/GenBank/DDBJ databases">
        <authorList>
            <person name="Daims H."/>
        </authorList>
    </citation>
    <scope>NUCLEOTIDE SEQUENCE [LARGE SCALE GENOMIC DNA]</scope>
</reference>
<dbReference type="RefSeq" id="WP_062484652.1">
    <property type="nucleotide sequence ID" value="NZ_LN885086.1"/>
</dbReference>
<dbReference type="Pfam" id="PF12697">
    <property type="entry name" value="Abhydrolase_6"/>
    <property type="match status" value="1"/>
</dbReference>
<dbReference type="EMBL" id="LN885086">
    <property type="protein sequence ID" value="CUQ66668.1"/>
    <property type="molecule type" value="Genomic_DNA"/>
</dbReference>
<protein>
    <submittedName>
        <fullName evidence="2">Putative BioH protein</fullName>
    </submittedName>
</protein>
<dbReference type="InterPro" id="IPR029058">
    <property type="entry name" value="AB_hydrolase_fold"/>
</dbReference>